<dbReference type="PANTHER" id="PTHR43101:SF1">
    <property type="entry name" value="BETA-FRUCTOSIDASE"/>
    <property type="match status" value="1"/>
</dbReference>
<dbReference type="Pfam" id="PF00251">
    <property type="entry name" value="Glyco_hydro_32N"/>
    <property type="match status" value="1"/>
</dbReference>
<keyword evidence="5" id="KW-0119">Carbohydrate metabolism</keyword>
<feature type="domain" description="Glycosyl hydrolase family 32 C-terminal" evidence="7">
    <location>
        <begin position="421"/>
        <end position="535"/>
    </location>
</feature>
<dbReference type="EMBL" id="JAKNBA010000008">
    <property type="protein sequence ID" value="MDE1241846.1"/>
    <property type="molecule type" value="Genomic_DNA"/>
</dbReference>
<dbReference type="NCBIfam" id="TIGR01322">
    <property type="entry name" value="scrB_fam"/>
    <property type="match status" value="1"/>
</dbReference>
<dbReference type="InterPro" id="IPR051214">
    <property type="entry name" value="GH32_Enzymes"/>
</dbReference>
<comment type="caution">
    <text evidence="8">The sequence shown here is derived from an EMBL/GenBank/DDBJ whole genome shotgun (WGS) entry which is preliminary data.</text>
</comment>
<evidence type="ECO:0000256" key="1">
    <source>
        <dbReference type="ARBA" id="ARBA00009902"/>
    </source>
</evidence>
<name>A0A9X4ET45_9VIBR</name>
<dbReference type="InterPro" id="IPR013320">
    <property type="entry name" value="ConA-like_dom_sf"/>
</dbReference>
<evidence type="ECO:0000256" key="3">
    <source>
        <dbReference type="ARBA" id="ARBA00023295"/>
    </source>
</evidence>
<organism evidence="8 9">
    <name type="scientific">Vibrio aestuarianus</name>
    <dbReference type="NCBI Taxonomy" id="28171"/>
    <lineage>
        <taxon>Bacteria</taxon>
        <taxon>Pseudomonadati</taxon>
        <taxon>Pseudomonadota</taxon>
        <taxon>Gammaproteobacteria</taxon>
        <taxon>Vibrionales</taxon>
        <taxon>Vibrionaceae</taxon>
        <taxon>Vibrio</taxon>
    </lineage>
</organism>
<dbReference type="GO" id="GO:0004564">
    <property type="term" value="F:beta-fructofuranosidase activity"/>
    <property type="evidence" value="ECO:0007669"/>
    <property type="project" value="UniProtKB-EC"/>
</dbReference>
<dbReference type="GO" id="GO:0005737">
    <property type="term" value="C:cytoplasm"/>
    <property type="evidence" value="ECO:0007669"/>
    <property type="project" value="UniProtKB-SubCell"/>
</dbReference>
<dbReference type="InterPro" id="IPR013189">
    <property type="entry name" value="Glyco_hydro_32_C"/>
</dbReference>
<dbReference type="EC" id="3.2.1.26" evidence="4"/>
<keyword evidence="2 4" id="KW-0378">Hydrolase</keyword>
<sequence>MSFEEIVSLVGGQANIKRVLAPEGQVVISVHDHSLVGELPIGAELIEVLGEWQLSMPRASTFLDKQLGEIGKVIASQQRLDAAERLVKTECPFRPIWHVAPPQGLLNDPNGFIYHQGQYHLFYQWYPHACVHKDKYWVHLTSSDLINWQWRSIALTPSDWYDSHGVYSGHAVSHGDELMLFYTGNVRLGEQRDRQTMQCMAVSKDGLHFEKYGPVIRELPEGVTGHFRDPKVIRYDDKWLMLIGAQTTDLQGRVAVYHSDNLTDWQYDGLVGDDIAPMGYMWECPDMFELDGQHYFVFGPQGVESPNLHHTAVHRNRIAKVTWDDRGLPRFSELQELDSGFDFYAPQSMQTEDGRRVMCGWMGLPDDVDHPSCDNGWIHQYTAIRELSIEQGQLVQRPLRELAQLRVNPLKFELGNEPVDLKTKSFEMQTTLPWGATLRLFELGEQYVDITLDAETKVLRLDRSNTLIRHGDVIRELELDSEQVALHILSDSSSVEVFINDGQAVMTGRVFTEQNATQCRLINAKAEVEFAEMKAADAALSPL</sequence>
<dbReference type="RefSeq" id="WP_274682941.1">
    <property type="nucleotide sequence ID" value="NZ_JAKNBA010000008.1"/>
</dbReference>
<dbReference type="GO" id="GO:0005975">
    <property type="term" value="P:carbohydrate metabolic process"/>
    <property type="evidence" value="ECO:0007669"/>
    <property type="project" value="InterPro"/>
</dbReference>
<evidence type="ECO:0000313" key="9">
    <source>
        <dbReference type="Proteomes" id="UP001140979"/>
    </source>
</evidence>
<dbReference type="CDD" id="cd18623">
    <property type="entry name" value="GH32_ScrB-like"/>
    <property type="match status" value="1"/>
</dbReference>
<dbReference type="Pfam" id="PF08244">
    <property type="entry name" value="Glyco_hydro_32C"/>
    <property type="match status" value="1"/>
</dbReference>
<dbReference type="Proteomes" id="UP001140979">
    <property type="component" value="Unassembled WGS sequence"/>
</dbReference>
<reference evidence="8" key="1">
    <citation type="submission" date="2022-02" db="EMBL/GenBank/DDBJ databases">
        <title>Emergence and expansion in Europe of a Vibrio aestuarianus clonal complex pathogenic for oysters.</title>
        <authorList>
            <person name="Mesnil A."/>
            <person name="Travers M.-A."/>
        </authorList>
    </citation>
    <scope>NUCLEOTIDE SEQUENCE</scope>
    <source>
        <strain evidence="8">19_064_11T1</strain>
    </source>
</reference>
<comment type="similarity">
    <text evidence="1 4">Belongs to the glycosyl hydrolase 32 family.</text>
</comment>
<dbReference type="InterPro" id="IPR006232">
    <property type="entry name" value="Suc6P_hydrolase"/>
</dbReference>
<dbReference type="PANTHER" id="PTHR43101">
    <property type="entry name" value="BETA-FRUCTOSIDASE"/>
    <property type="match status" value="1"/>
</dbReference>
<evidence type="ECO:0000259" key="7">
    <source>
        <dbReference type="Pfam" id="PF08244"/>
    </source>
</evidence>
<protein>
    <recommendedName>
        <fullName evidence="4">Sucrose-6-phosphate hydrolase</fullName>
        <ecNumber evidence="4">3.2.1.26</ecNumber>
    </recommendedName>
    <alternativeName>
        <fullName evidence="5">Invertase</fullName>
    </alternativeName>
</protein>
<keyword evidence="3 4" id="KW-0326">Glycosidase</keyword>
<dbReference type="SUPFAM" id="SSF75005">
    <property type="entry name" value="Arabinanase/levansucrase/invertase"/>
    <property type="match status" value="1"/>
</dbReference>
<comment type="catalytic activity">
    <reaction evidence="4">
        <text>Hydrolysis of terminal non-reducing beta-D-fructofuranoside residues in beta-D-fructofuranosides.</text>
        <dbReference type="EC" id="3.2.1.26"/>
    </reaction>
</comment>
<evidence type="ECO:0000256" key="5">
    <source>
        <dbReference type="RuleBase" id="RU365015"/>
    </source>
</evidence>
<dbReference type="SMART" id="SM00640">
    <property type="entry name" value="Glyco_32"/>
    <property type="match status" value="1"/>
</dbReference>
<proteinExistence type="inferred from homology"/>
<dbReference type="Gene3D" id="2.60.120.560">
    <property type="entry name" value="Exo-inulinase, domain 1"/>
    <property type="match status" value="1"/>
</dbReference>
<feature type="domain" description="Glycosyl hydrolase family 32 N-terminal" evidence="6">
    <location>
        <begin position="98"/>
        <end position="398"/>
    </location>
</feature>
<dbReference type="Gene3D" id="2.115.10.20">
    <property type="entry name" value="Glycosyl hydrolase domain, family 43"/>
    <property type="match status" value="1"/>
</dbReference>
<evidence type="ECO:0000256" key="2">
    <source>
        <dbReference type="ARBA" id="ARBA00022801"/>
    </source>
</evidence>
<gene>
    <name evidence="8" type="ORF">L9W94_06735</name>
</gene>
<comment type="pathway">
    <text evidence="5">Glycan biosynthesis; sucrose metabolism.</text>
</comment>
<evidence type="ECO:0000256" key="4">
    <source>
        <dbReference type="RuleBase" id="RU362110"/>
    </source>
</evidence>
<evidence type="ECO:0000313" key="8">
    <source>
        <dbReference type="EMBL" id="MDE1241846.1"/>
    </source>
</evidence>
<dbReference type="InterPro" id="IPR001362">
    <property type="entry name" value="Glyco_hydro_32"/>
</dbReference>
<dbReference type="SUPFAM" id="SSF49899">
    <property type="entry name" value="Concanavalin A-like lectins/glucanases"/>
    <property type="match status" value="1"/>
</dbReference>
<dbReference type="PROSITE" id="PS00609">
    <property type="entry name" value="GLYCOSYL_HYDROL_F32"/>
    <property type="match status" value="1"/>
</dbReference>
<evidence type="ECO:0000259" key="6">
    <source>
        <dbReference type="Pfam" id="PF00251"/>
    </source>
</evidence>
<accession>A0A9X4ET45</accession>
<dbReference type="InterPro" id="IPR023296">
    <property type="entry name" value="Glyco_hydro_beta-prop_sf"/>
</dbReference>
<dbReference type="AlphaFoldDB" id="A0A9X4ET45"/>
<comment type="function">
    <text evidence="5">Enables the bacterium to metabolize sucrose as a sole carbon source.</text>
</comment>
<keyword evidence="5" id="KW-0963">Cytoplasm</keyword>
<dbReference type="InterPro" id="IPR018053">
    <property type="entry name" value="Glyco_hydro_32_AS"/>
</dbReference>
<dbReference type="InterPro" id="IPR013148">
    <property type="entry name" value="Glyco_hydro_32_N"/>
</dbReference>
<comment type="subcellular location">
    <subcellularLocation>
        <location evidence="5">Cytoplasm</location>
    </subcellularLocation>
</comment>